<reference evidence="1 2" key="1">
    <citation type="submission" date="2019-02" db="EMBL/GenBank/DDBJ databases">
        <authorList>
            <consortium name="Pathogen Informatics"/>
        </authorList>
    </citation>
    <scope>NUCLEOTIDE SEQUENCE [LARGE SCALE GENOMIC DNA]</scope>
    <source>
        <strain evidence="1 2">3012STDY7089603</strain>
    </source>
</reference>
<dbReference type="AlphaFoldDB" id="A0A8H2M358"/>
<protein>
    <submittedName>
        <fullName evidence="1">Uncharacterized protein</fullName>
    </submittedName>
</protein>
<gene>
    <name evidence="1" type="ORF">NCTC13150_00179</name>
</gene>
<dbReference type="Proteomes" id="UP000377798">
    <property type="component" value="Unassembled WGS sequence"/>
</dbReference>
<proteinExistence type="predicted"/>
<evidence type="ECO:0000313" key="1">
    <source>
        <dbReference type="EMBL" id="VFB15679.1"/>
    </source>
</evidence>
<dbReference type="RefSeq" id="WP_034437811.1">
    <property type="nucleotide sequence ID" value="NZ_CAACYI010000001.1"/>
</dbReference>
<sequence>MKKWTKLIILLLAVGGLLTYLVWPKNHVKTTKLLWKKEINGEIQEAKAMDQAVAVWDGDYLYLYDLKGQLLQKVDRSRENLKAQIAQSHIYLYRPGDKMLEILDKNGKTETIVNLKEDLFQVKEEDGQTIIHCKADNHEVLYLVKGKTTEQIFQTDNFILQFDVHSKDDFAVSELSTSASGYKTRVYRKDSAMDKFDFPSEVGMGLYKGKKVTYLMTEKQLVKIYKDQVTHVDIPLASGVVFREKEVHILHSGIITSYNKNLEEKGKHILSMNAKDFFDNQGSLYATAEGEVAGNLTDKTVFYKPLGKELDSTQVYKDILVSYQDQNLWVHKLVNQ</sequence>
<keyword evidence="2" id="KW-1185">Reference proteome</keyword>
<evidence type="ECO:0000313" key="2">
    <source>
        <dbReference type="Proteomes" id="UP000377798"/>
    </source>
</evidence>
<organism evidence="1 2">
    <name type="scientific">Urinicoccus massiliensis</name>
    <dbReference type="NCBI Taxonomy" id="1723382"/>
    <lineage>
        <taxon>Bacteria</taxon>
        <taxon>Bacillati</taxon>
        <taxon>Bacillota</taxon>
        <taxon>Tissierellia</taxon>
        <taxon>Tissierellales</taxon>
        <taxon>Peptoniphilaceae</taxon>
        <taxon>Urinicoccus</taxon>
    </lineage>
</organism>
<accession>A0A8H2M358</accession>
<comment type="caution">
    <text evidence="1">The sequence shown here is derived from an EMBL/GenBank/DDBJ whole genome shotgun (WGS) entry which is preliminary data.</text>
</comment>
<dbReference type="EMBL" id="CAACYI010000001">
    <property type="protein sequence ID" value="VFB15679.1"/>
    <property type="molecule type" value="Genomic_DNA"/>
</dbReference>
<name>A0A8H2M358_9FIRM</name>